<comment type="caution">
    <text evidence="2">The sequence shown here is derived from an EMBL/GenBank/DDBJ whole genome shotgun (WGS) entry which is preliminary data.</text>
</comment>
<keyword evidence="3" id="KW-1185">Reference proteome</keyword>
<accession>A0A0M9GB74</accession>
<protein>
    <submittedName>
        <fullName evidence="2">Uncharacterized protein</fullName>
    </submittedName>
</protein>
<dbReference type="OMA" id="KPNTART"/>
<dbReference type="AlphaFoldDB" id="A0A0M9GB74"/>
<evidence type="ECO:0000313" key="2">
    <source>
        <dbReference type="EMBL" id="KPA86526.1"/>
    </source>
</evidence>
<dbReference type="EMBL" id="LGTL01000001">
    <property type="protein sequence ID" value="KPA86526.1"/>
    <property type="molecule type" value="Genomic_DNA"/>
</dbReference>
<reference evidence="2 3" key="1">
    <citation type="submission" date="2015-07" db="EMBL/GenBank/DDBJ databases">
        <title>High-quality genome of monoxenous trypanosomatid Leptomonas pyrrhocoris.</title>
        <authorList>
            <person name="Flegontov P."/>
            <person name="Butenko A."/>
            <person name="Firsov S."/>
            <person name="Vlcek C."/>
            <person name="Logacheva M.D."/>
            <person name="Field M."/>
            <person name="Filatov D."/>
            <person name="Flegontova O."/>
            <person name="Gerasimov E."/>
            <person name="Jackson A.P."/>
            <person name="Kelly S."/>
            <person name="Opperdoes F."/>
            <person name="O'Reilly A."/>
            <person name="Votypka J."/>
            <person name="Yurchenko V."/>
            <person name="Lukes J."/>
        </authorList>
    </citation>
    <scope>NUCLEOTIDE SEQUENCE [LARGE SCALE GENOMIC DNA]</scope>
    <source>
        <strain evidence="2">H10</strain>
    </source>
</reference>
<dbReference type="RefSeq" id="XP_015664965.1">
    <property type="nucleotide sequence ID" value="XM_015796957.1"/>
</dbReference>
<feature type="region of interest" description="Disordered" evidence="1">
    <location>
        <begin position="156"/>
        <end position="175"/>
    </location>
</feature>
<sequence length="354" mass="38155">MHATKTVAALTSYAETMPEASSFFKSAKPNTARTIFKQLTPDSITGSTMTSAASQAAIARTSTSRTETWEGKSSKRSLPLSDSTLGNVRAPAARERTGSCASSDSWLESASTSCTDYVDDEPLPTDVTLESMPNTSFTAHLRQRLAVSAAGIDHDNIKDESDNEATGMASQSTMPSTTYTLPRILFSATTSAPPTLQSVSSASLSTPWSSKTRAWVPSPTSRSLIKLVSSSRSSTESSCVGHPCEAPTDDDNNLDALSSELTELLHKADTILAKLVWRHRELQPEQLRCLTRMHLLSTNATSAPELRRDMLTSSMLFPSVIGTNTPERSVRPIDSASPSLPPRRMLVSQPRNVT</sequence>
<proteinExistence type="predicted"/>
<name>A0A0M9GB74_LEPPY</name>
<feature type="compositionally biased region" description="Polar residues" evidence="1">
    <location>
        <begin position="43"/>
        <end position="66"/>
    </location>
</feature>
<feature type="region of interest" description="Disordered" evidence="1">
    <location>
        <begin position="322"/>
        <end position="354"/>
    </location>
</feature>
<gene>
    <name evidence="2" type="ORF">ABB37_00672</name>
</gene>
<dbReference type="Proteomes" id="UP000037923">
    <property type="component" value="Unassembled WGS sequence"/>
</dbReference>
<evidence type="ECO:0000256" key="1">
    <source>
        <dbReference type="SAM" id="MobiDB-lite"/>
    </source>
</evidence>
<feature type="region of interest" description="Disordered" evidence="1">
    <location>
        <begin position="43"/>
        <end position="96"/>
    </location>
</feature>
<organism evidence="2 3">
    <name type="scientific">Leptomonas pyrrhocoris</name>
    <name type="common">Firebug parasite</name>
    <dbReference type="NCBI Taxonomy" id="157538"/>
    <lineage>
        <taxon>Eukaryota</taxon>
        <taxon>Discoba</taxon>
        <taxon>Euglenozoa</taxon>
        <taxon>Kinetoplastea</taxon>
        <taxon>Metakinetoplastina</taxon>
        <taxon>Trypanosomatida</taxon>
        <taxon>Trypanosomatidae</taxon>
        <taxon>Leishmaniinae</taxon>
        <taxon>Leptomonas</taxon>
    </lineage>
</organism>
<evidence type="ECO:0000313" key="3">
    <source>
        <dbReference type="Proteomes" id="UP000037923"/>
    </source>
</evidence>
<dbReference type="GeneID" id="26900969"/>
<dbReference type="VEuPathDB" id="TriTrypDB:LpyrH10_01_6720"/>